<comment type="caution">
    <text evidence="9">The sequence shown here is derived from an EMBL/GenBank/DDBJ whole genome shotgun (WGS) entry which is preliminary data.</text>
</comment>
<keyword evidence="6" id="KW-0539">Nucleus</keyword>
<gene>
    <name evidence="9" type="ORF">NQ317_001594</name>
</gene>
<evidence type="ECO:0000256" key="3">
    <source>
        <dbReference type="ARBA" id="ARBA00022737"/>
    </source>
</evidence>
<organism evidence="9 10">
    <name type="scientific">Molorchus minor</name>
    <dbReference type="NCBI Taxonomy" id="1323400"/>
    <lineage>
        <taxon>Eukaryota</taxon>
        <taxon>Metazoa</taxon>
        <taxon>Ecdysozoa</taxon>
        <taxon>Arthropoda</taxon>
        <taxon>Hexapoda</taxon>
        <taxon>Insecta</taxon>
        <taxon>Pterygota</taxon>
        <taxon>Neoptera</taxon>
        <taxon>Endopterygota</taxon>
        <taxon>Coleoptera</taxon>
        <taxon>Polyphaga</taxon>
        <taxon>Cucujiformia</taxon>
        <taxon>Chrysomeloidea</taxon>
        <taxon>Cerambycidae</taxon>
        <taxon>Lamiinae</taxon>
        <taxon>Monochamini</taxon>
        <taxon>Molorchus</taxon>
    </lineage>
</organism>
<feature type="domain" description="C2H2-type" evidence="8">
    <location>
        <begin position="79"/>
        <end position="106"/>
    </location>
</feature>
<protein>
    <recommendedName>
        <fullName evidence="8">C2H2-type domain-containing protein</fullName>
    </recommendedName>
</protein>
<sequence>MKVGMKMMKRKLGPDHAPKIQFAEYAARKYPRSISLKAHLRTHVRLKRYGCKYCELTFTLPTNRDRHEKSHEADPENKYRCNICWKRVKTEEDLERHVAGHSNRPAQHACEVCGERFHRRYLLDNHNLDKHTGPEDIARAEEEIERNLLEYALDP</sequence>
<evidence type="ECO:0000256" key="1">
    <source>
        <dbReference type="ARBA" id="ARBA00004123"/>
    </source>
</evidence>
<feature type="domain" description="C2H2-type" evidence="8">
    <location>
        <begin position="108"/>
        <end position="136"/>
    </location>
</feature>
<keyword evidence="2" id="KW-0479">Metal-binding</keyword>
<accession>A0ABQ9IX38</accession>
<dbReference type="EMBL" id="JAPWTJ010002237">
    <property type="protein sequence ID" value="KAJ8967142.1"/>
    <property type="molecule type" value="Genomic_DNA"/>
</dbReference>
<dbReference type="InterPro" id="IPR036236">
    <property type="entry name" value="Znf_C2H2_sf"/>
</dbReference>
<dbReference type="PROSITE" id="PS00028">
    <property type="entry name" value="ZINC_FINGER_C2H2_1"/>
    <property type="match status" value="3"/>
</dbReference>
<evidence type="ECO:0000259" key="8">
    <source>
        <dbReference type="PROSITE" id="PS50157"/>
    </source>
</evidence>
<evidence type="ECO:0000313" key="9">
    <source>
        <dbReference type="EMBL" id="KAJ8967142.1"/>
    </source>
</evidence>
<evidence type="ECO:0000256" key="4">
    <source>
        <dbReference type="ARBA" id="ARBA00022771"/>
    </source>
</evidence>
<dbReference type="InterPro" id="IPR013087">
    <property type="entry name" value="Znf_C2H2_type"/>
</dbReference>
<dbReference type="SMART" id="SM00355">
    <property type="entry name" value="ZnF_C2H2"/>
    <property type="match status" value="3"/>
</dbReference>
<dbReference type="Gene3D" id="3.30.160.60">
    <property type="entry name" value="Classic Zinc Finger"/>
    <property type="match status" value="2"/>
</dbReference>
<evidence type="ECO:0000256" key="5">
    <source>
        <dbReference type="ARBA" id="ARBA00022833"/>
    </source>
</evidence>
<dbReference type="Proteomes" id="UP001162164">
    <property type="component" value="Unassembled WGS sequence"/>
</dbReference>
<dbReference type="Pfam" id="PF00096">
    <property type="entry name" value="zf-C2H2"/>
    <property type="match status" value="1"/>
</dbReference>
<evidence type="ECO:0000256" key="7">
    <source>
        <dbReference type="PROSITE-ProRule" id="PRU00042"/>
    </source>
</evidence>
<name>A0ABQ9IX38_9CUCU</name>
<reference evidence="9" key="1">
    <citation type="journal article" date="2023" name="Insect Mol. Biol.">
        <title>Genome sequencing provides insights into the evolution of gene families encoding plant cell wall-degrading enzymes in longhorned beetles.</title>
        <authorList>
            <person name="Shin N.R."/>
            <person name="Okamura Y."/>
            <person name="Kirsch R."/>
            <person name="Pauchet Y."/>
        </authorList>
    </citation>
    <scope>NUCLEOTIDE SEQUENCE</scope>
    <source>
        <strain evidence="9">MMC_N1</strain>
    </source>
</reference>
<dbReference type="PROSITE" id="PS50157">
    <property type="entry name" value="ZINC_FINGER_C2H2_2"/>
    <property type="match status" value="3"/>
</dbReference>
<evidence type="ECO:0000313" key="10">
    <source>
        <dbReference type="Proteomes" id="UP001162164"/>
    </source>
</evidence>
<dbReference type="SUPFAM" id="SSF57667">
    <property type="entry name" value="beta-beta-alpha zinc fingers"/>
    <property type="match status" value="2"/>
</dbReference>
<dbReference type="PANTHER" id="PTHR24394">
    <property type="entry name" value="ZINC FINGER PROTEIN"/>
    <property type="match status" value="1"/>
</dbReference>
<evidence type="ECO:0000256" key="2">
    <source>
        <dbReference type="ARBA" id="ARBA00022723"/>
    </source>
</evidence>
<keyword evidence="4 7" id="KW-0863">Zinc-finger</keyword>
<dbReference type="PANTHER" id="PTHR24394:SF58">
    <property type="entry name" value="ZINC FINGER AND BTB DOMAIN CONTAINING 33"/>
    <property type="match status" value="1"/>
</dbReference>
<evidence type="ECO:0000256" key="6">
    <source>
        <dbReference type="ARBA" id="ARBA00023242"/>
    </source>
</evidence>
<keyword evidence="3" id="KW-0677">Repeat</keyword>
<keyword evidence="10" id="KW-1185">Reference proteome</keyword>
<proteinExistence type="predicted"/>
<comment type="subcellular location">
    <subcellularLocation>
        <location evidence="1">Nucleus</location>
    </subcellularLocation>
</comment>
<keyword evidence="5" id="KW-0862">Zinc</keyword>
<feature type="domain" description="C2H2-type" evidence="8">
    <location>
        <begin position="49"/>
        <end position="76"/>
    </location>
</feature>